<evidence type="ECO:0000313" key="3">
    <source>
        <dbReference type="Proteomes" id="UP000065807"/>
    </source>
</evidence>
<accession>A0A0K2SFZ0</accession>
<protein>
    <submittedName>
        <fullName evidence="2">Uncharacterized protein</fullName>
    </submittedName>
</protein>
<dbReference type="STRING" id="1555112.LIP_0164"/>
<dbReference type="EMBL" id="AP014924">
    <property type="protein sequence ID" value="BAS26021.1"/>
    <property type="molecule type" value="Genomic_DNA"/>
</dbReference>
<dbReference type="AlphaFoldDB" id="A0A0K2SFZ0"/>
<reference evidence="3" key="1">
    <citation type="submission" date="2015-07" db="EMBL/GenBank/DDBJ databases">
        <title>Complete genome sequence and phylogenetic analysis of Limnochorda pilosa.</title>
        <authorList>
            <person name="Watanabe M."/>
            <person name="Kojima H."/>
            <person name="Fukui M."/>
        </authorList>
    </citation>
    <scope>NUCLEOTIDE SEQUENCE [LARGE SCALE GENOMIC DNA]</scope>
    <source>
        <strain evidence="3">HC45</strain>
    </source>
</reference>
<feature type="region of interest" description="Disordered" evidence="1">
    <location>
        <begin position="167"/>
        <end position="186"/>
    </location>
</feature>
<dbReference type="RefSeq" id="WP_068133038.1">
    <property type="nucleotide sequence ID" value="NZ_AP014924.1"/>
</dbReference>
<dbReference type="Proteomes" id="UP000065807">
    <property type="component" value="Chromosome"/>
</dbReference>
<organism evidence="2 3">
    <name type="scientific">Limnochorda pilosa</name>
    <dbReference type="NCBI Taxonomy" id="1555112"/>
    <lineage>
        <taxon>Bacteria</taxon>
        <taxon>Bacillati</taxon>
        <taxon>Bacillota</taxon>
        <taxon>Limnochordia</taxon>
        <taxon>Limnochordales</taxon>
        <taxon>Limnochordaceae</taxon>
        <taxon>Limnochorda</taxon>
    </lineage>
</organism>
<dbReference type="KEGG" id="lpil:LIP_0164"/>
<name>A0A0K2SFZ0_LIMPI</name>
<gene>
    <name evidence="2" type="ORF">LIP_0164</name>
</gene>
<proteinExistence type="predicted"/>
<sequence>MLDRRTRVSRWGWVAGLTLALAAAFLAPMLTLVDAQDETTTEEPAAGPASAAAALVDAALAATDVQAVINLLEGPNGANYDSSVMAEGDDGVGIIPNLEAATGRSASEFAGGVSADGEDPLVRALAKAVAVDEALTAAVAGGDADPATVLAEQATALQEIQLLLAGGSTGDMGDTGDTGEPGDSGF</sequence>
<reference evidence="3" key="2">
    <citation type="journal article" date="2016" name="Int. J. Syst. Evol. Microbiol.">
        <title>Complete genome sequence and cell structure of Limnochorda pilosa, a Gram-negative spore-former within the phylum Firmicutes.</title>
        <authorList>
            <person name="Watanabe M."/>
            <person name="Kojima H."/>
            <person name="Fukui M."/>
        </authorList>
    </citation>
    <scope>NUCLEOTIDE SEQUENCE [LARGE SCALE GENOMIC DNA]</scope>
    <source>
        <strain evidence="3">HC45</strain>
    </source>
</reference>
<evidence type="ECO:0000256" key="1">
    <source>
        <dbReference type="SAM" id="MobiDB-lite"/>
    </source>
</evidence>
<evidence type="ECO:0000313" key="2">
    <source>
        <dbReference type="EMBL" id="BAS26021.1"/>
    </source>
</evidence>
<keyword evidence="3" id="KW-1185">Reference proteome</keyword>